<dbReference type="GO" id="GO:0008569">
    <property type="term" value="F:minus-end-directed microtubule motor activity"/>
    <property type="evidence" value="ECO:0007669"/>
    <property type="project" value="InterPro"/>
</dbReference>
<keyword evidence="3" id="KW-0963">Cytoplasm</keyword>
<dbReference type="InterPro" id="IPR024743">
    <property type="entry name" value="Dynein_HC_stalk"/>
</dbReference>
<feature type="region of interest" description="Disordered" evidence="14">
    <location>
        <begin position="1"/>
        <end position="28"/>
    </location>
</feature>
<dbReference type="InterPro" id="IPR024317">
    <property type="entry name" value="Dynein_heavy_chain_D4_dom"/>
</dbReference>
<evidence type="ECO:0000256" key="13">
    <source>
        <dbReference type="SAM" id="Coils"/>
    </source>
</evidence>
<reference evidence="16 17" key="1">
    <citation type="submission" date="2015-07" db="EMBL/GenBank/DDBJ databases">
        <title>High-quality genome of monoxenous trypanosomatid Leptomonas pyrrhocoris.</title>
        <authorList>
            <person name="Flegontov P."/>
            <person name="Butenko A."/>
            <person name="Firsov S."/>
            <person name="Vlcek C."/>
            <person name="Logacheva M.D."/>
            <person name="Field M."/>
            <person name="Filatov D."/>
            <person name="Flegontova O."/>
            <person name="Gerasimov E."/>
            <person name="Jackson A.P."/>
            <person name="Kelly S."/>
            <person name="Opperdoes F."/>
            <person name="O'Reilly A."/>
            <person name="Votypka J."/>
            <person name="Yurchenko V."/>
            <person name="Lukes J."/>
        </authorList>
    </citation>
    <scope>NUCLEOTIDE SEQUENCE [LARGE SCALE GENOMIC DNA]</scope>
    <source>
        <strain evidence="16">H10</strain>
    </source>
</reference>
<dbReference type="InterPro" id="IPR041589">
    <property type="entry name" value="DNAH3_AAA_lid_1"/>
</dbReference>
<dbReference type="GeneID" id="26901194"/>
<evidence type="ECO:0000256" key="12">
    <source>
        <dbReference type="ARBA" id="ARBA00023273"/>
    </source>
</evidence>
<dbReference type="OrthoDB" id="5593012at2759"/>
<dbReference type="Gene3D" id="6.10.140.1060">
    <property type="match status" value="1"/>
</dbReference>
<keyword evidence="17" id="KW-1185">Reference proteome</keyword>
<dbReference type="InterPro" id="IPR043160">
    <property type="entry name" value="Dynein_C_barrel"/>
</dbReference>
<dbReference type="PANTHER" id="PTHR22878">
    <property type="entry name" value="DYNEIN HEAVY CHAIN 6, AXONEMAL-LIKE-RELATED"/>
    <property type="match status" value="1"/>
</dbReference>
<protein>
    <submittedName>
        <fullName evidence="16">Putative dynein heavy chain</fullName>
    </submittedName>
</protein>
<dbReference type="FunFam" id="3.40.50.300:FF:000063">
    <property type="entry name" value="dynein heavy chain 6, axonemal"/>
    <property type="match status" value="1"/>
</dbReference>
<dbReference type="InterPro" id="IPR003593">
    <property type="entry name" value="AAA+_ATPase"/>
</dbReference>
<keyword evidence="10" id="KW-0505">Motor protein</keyword>
<dbReference type="FunFam" id="1.20.920.30:FF:000010">
    <property type="entry name" value="Dynein heavy chain family protein"/>
    <property type="match status" value="1"/>
</dbReference>
<dbReference type="OMA" id="NWMYLEF"/>
<dbReference type="InterPro" id="IPR043157">
    <property type="entry name" value="Dynein_AAA1S"/>
</dbReference>
<keyword evidence="5" id="KW-0547">Nucleotide-binding</keyword>
<dbReference type="FunFam" id="1.20.58.1120:FF:000007">
    <property type="entry name" value="Dynein heavy chain 4"/>
    <property type="match status" value="1"/>
</dbReference>
<dbReference type="FunFam" id="3.40.50.300:FF:000362">
    <property type="entry name" value="Dynein, axonemal, heavy chain 6"/>
    <property type="match status" value="1"/>
</dbReference>
<dbReference type="InterPro" id="IPR026983">
    <property type="entry name" value="DHC"/>
</dbReference>
<dbReference type="Gene3D" id="3.10.490.20">
    <property type="match status" value="1"/>
</dbReference>
<evidence type="ECO:0000313" key="16">
    <source>
        <dbReference type="EMBL" id="KPA86847.1"/>
    </source>
</evidence>
<gene>
    <name evidence="16" type="ORF">ABB37_00897</name>
</gene>
<feature type="compositionally biased region" description="Acidic residues" evidence="14">
    <location>
        <begin position="1907"/>
        <end position="1916"/>
    </location>
</feature>
<dbReference type="SUPFAM" id="SSF52540">
    <property type="entry name" value="P-loop containing nucleoside triphosphate hydrolases"/>
    <property type="match status" value="4"/>
</dbReference>
<dbReference type="InterPro" id="IPR035699">
    <property type="entry name" value="AAA_6"/>
</dbReference>
<evidence type="ECO:0000256" key="14">
    <source>
        <dbReference type="SAM" id="MobiDB-lite"/>
    </source>
</evidence>
<accession>A0A0M9GBC7</accession>
<dbReference type="InterPro" id="IPR004273">
    <property type="entry name" value="Dynein_heavy_D6_P-loop"/>
</dbReference>
<dbReference type="GO" id="GO:0005524">
    <property type="term" value="F:ATP binding"/>
    <property type="evidence" value="ECO:0007669"/>
    <property type="project" value="UniProtKB-KW"/>
</dbReference>
<dbReference type="Pfam" id="PF08393">
    <property type="entry name" value="DHC_N2"/>
    <property type="match status" value="1"/>
</dbReference>
<comment type="similarity">
    <text evidence="2">Belongs to the dynein heavy chain family.</text>
</comment>
<keyword evidence="11" id="KW-0206">Cytoskeleton</keyword>
<feature type="domain" description="AAA+ ATPase" evidence="15">
    <location>
        <begin position="1372"/>
        <end position="1511"/>
    </location>
</feature>
<dbReference type="RefSeq" id="XP_015665286.1">
    <property type="nucleotide sequence ID" value="XM_015797278.1"/>
</dbReference>
<evidence type="ECO:0000256" key="2">
    <source>
        <dbReference type="ARBA" id="ARBA00008887"/>
    </source>
</evidence>
<dbReference type="FunFam" id="3.40.50.300:FF:002141">
    <property type="entry name" value="Dynein heavy chain"/>
    <property type="match status" value="1"/>
</dbReference>
<dbReference type="Pfam" id="PF17857">
    <property type="entry name" value="AAA_lid_1"/>
    <property type="match status" value="1"/>
</dbReference>
<dbReference type="InterPro" id="IPR042219">
    <property type="entry name" value="AAA_lid_11_sf"/>
</dbReference>
<evidence type="ECO:0000256" key="3">
    <source>
        <dbReference type="ARBA" id="ARBA00022490"/>
    </source>
</evidence>
<keyword evidence="7" id="KW-0243">Dynein</keyword>
<dbReference type="InterPro" id="IPR041228">
    <property type="entry name" value="Dynein_C"/>
</dbReference>
<dbReference type="FunFam" id="3.40.50.300:FF:001401">
    <property type="entry name" value="Dynein, axonemal, heavy chain 7"/>
    <property type="match status" value="1"/>
</dbReference>
<dbReference type="GO" id="GO:0051959">
    <property type="term" value="F:dynein light intermediate chain binding"/>
    <property type="evidence" value="ECO:0007669"/>
    <property type="project" value="InterPro"/>
</dbReference>
<dbReference type="FunFam" id="1.20.920.20:FF:000013">
    <property type="entry name" value="Dynein Heavy Chain"/>
    <property type="match status" value="1"/>
</dbReference>
<name>A0A0M9GBC7_LEPPY</name>
<dbReference type="GO" id="GO:0007018">
    <property type="term" value="P:microtubule-based movement"/>
    <property type="evidence" value="ECO:0007669"/>
    <property type="project" value="InterPro"/>
</dbReference>
<dbReference type="Pfam" id="PF18198">
    <property type="entry name" value="AAA_lid_11"/>
    <property type="match status" value="1"/>
</dbReference>
<evidence type="ECO:0000256" key="8">
    <source>
        <dbReference type="ARBA" id="ARBA00023054"/>
    </source>
</evidence>
<dbReference type="FunFam" id="1.10.8.1220:FF:000001">
    <property type="entry name" value="Dynein axonemal heavy chain 5"/>
    <property type="match status" value="1"/>
</dbReference>
<comment type="caution">
    <text evidence="16">The sequence shown here is derived from an EMBL/GenBank/DDBJ whole genome shotgun (WGS) entry which is preliminary data.</text>
</comment>
<feature type="domain" description="AAA+ ATPase" evidence="15">
    <location>
        <begin position="2080"/>
        <end position="2300"/>
    </location>
</feature>
<dbReference type="Pfam" id="PF12775">
    <property type="entry name" value="AAA_7"/>
    <property type="match status" value="1"/>
</dbReference>
<dbReference type="Pfam" id="PF12781">
    <property type="entry name" value="AAA_9"/>
    <property type="match status" value="1"/>
</dbReference>
<dbReference type="FunFam" id="1.10.8.710:FF:000004">
    <property type="entry name" value="Dynein axonemal heavy chain 6"/>
    <property type="match status" value="1"/>
</dbReference>
<dbReference type="InterPro" id="IPR041658">
    <property type="entry name" value="AAA_lid_11"/>
</dbReference>
<keyword evidence="9" id="KW-0969">Cilium</keyword>
<comment type="subcellular location">
    <subcellularLocation>
        <location evidence="1">Cytoplasm</location>
        <location evidence="1">Cytoskeleton</location>
        <location evidence="1">Cilium axoneme</location>
    </subcellularLocation>
</comment>
<dbReference type="InterPro" id="IPR041466">
    <property type="entry name" value="Dynein_AAA5_ext"/>
</dbReference>
<keyword evidence="6" id="KW-0067">ATP-binding</keyword>
<feature type="coiled-coil region" evidence="13">
    <location>
        <begin position="2897"/>
        <end position="2959"/>
    </location>
</feature>
<keyword evidence="12" id="KW-0966">Cell projection</keyword>
<evidence type="ECO:0000256" key="11">
    <source>
        <dbReference type="ARBA" id="ARBA00023212"/>
    </source>
</evidence>
<dbReference type="InterPro" id="IPR013602">
    <property type="entry name" value="Dynein_heavy_linker"/>
</dbReference>
<feature type="region of interest" description="Disordered" evidence="14">
    <location>
        <begin position="1899"/>
        <end position="1921"/>
    </location>
</feature>
<evidence type="ECO:0000256" key="10">
    <source>
        <dbReference type="ARBA" id="ARBA00023175"/>
    </source>
</evidence>
<dbReference type="InterPro" id="IPR042228">
    <property type="entry name" value="Dynein_linker_3"/>
</dbReference>
<dbReference type="InterPro" id="IPR027417">
    <property type="entry name" value="P-loop_NTPase"/>
</dbReference>
<keyword evidence="4" id="KW-0493">Microtubule</keyword>
<dbReference type="GO" id="GO:0005930">
    <property type="term" value="C:axoneme"/>
    <property type="evidence" value="ECO:0007669"/>
    <property type="project" value="UniProtKB-SubCell"/>
</dbReference>
<evidence type="ECO:0000256" key="1">
    <source>
        <dbReference type="ARBA" id="ARBA00004430"/>
    </source>
</evidence>
<feature type="coiled-coil region" evidence="13">
    <location>
        <begin position="359"/>
        <end position="386"/>
    </location>
</feature>
<dbReference type="GO" id="GO:0030286">
    <property type="term" value="C:dynein complex"/>
    <property type="evidence" value="ECO:0007669"/>
    <property type="project" value="UniProtKB-KW"/>
</dbReference>
<dbReference type="Pfam" id="PF12780">
    <property type="entry name" value="AAA_8"/>
    <property type="match status" value="1"/>
</dbReference>
<dbReference type="SMART" id="SM00382">
    <property type="entry name" value="AAA"/>
    <property type="match status" value="3"/>
</dbReference>
<evidence type="ECO:0000256" key="5">
    <source>
        <dbReference type="ARBA" id="ARBA00022741"/>
    </source>
</evidence>
<dbReference type="Pfam" id="PF18199">
    <property type="entry name" value="Dynein_C"/>
    <property type="match status" value="1"/>
</dbReference>
<proteinExistence type="inferred from homology"/>
<dbReference type="Gene3D" id="1.10.8.1220">
    <property type="match status" value="1"/>
</dbReference>
<evidence type="ECO:0000256" key="9">
    <source>
        <dbReference type="ARBA" id="ARBA00023069"/>
    </source>
</evidence>
<dbReference type="Proteomes" id="UP000037923">
    <property type="component" value="Unassembled WGS sequence"/>
</dbReference>
<sequence>MNADESSSFRRKLAESTKPKPVASSQMQANVNIGLARSQDASQLYRFQDPSTFTFLSSSAASERLTRKLRGAEYATRAAENDNATSGSDEKYIELLRMIQKACRRPAKVAKDRVAPDDEPLLRNIHTAEDAVAFFTANGSSTSLKHVFLNCAPKGVKFRPYDLVVTEKGSEEPEHYILSATGIVHMRPGRPSEVMTLADYMKESSLFNILQNIPFFKNFLLYKAFLRLQMKLRQRKYAAIRRALSKDLLIAKPTFAYPILDLVKHAHTISDAKLIEYVPQGKHDYVVDDFALSQSRQRQKASVFVNGIIERMEEKVTKLVEVLQHRADVPDINTREALEQYLLTMAVGEGADTRAKRKVKSMSDAREDLERRMRELKRSLVEYSKLHLFIRLVDFLASEQLFCRVLSVAQTFLNTVRGQMQSEVRKVGFQIFLHPEDTTIVFDPKEEVLRDVFASLLSGCTDAVTISPRLCAQKYLKALFPISPKIWNIGDELRSNARLDYIHSALLEILHNDYEKADVRLVTYLTTVPHIQFLQKSWEEVEDACKQETRESVLSANSLAKLYRRLQEAQDALRVLIASYVGCLLWINASKLKTEIEPRMVILRDGMNSTLRATARDLIRELNTFFKQKSQAMNERPQTLREFADFTAEYKEIVSIARETDAKIAQAEALCELMDRQQVEFQDDEDKQLRERTLGSSSSSGSLRSVFDSARLQAGEFIEENMPTHVDTLQAEVASVEEECAGLNEMLLGEEFAALSDNTEPLLQYLIDINAKLTEIEAREEQLSRYAKLFSQHSFDWSFISDVKALFQAREEVWNLLTTFNKKTEYWFETPVKELDTLEMEEQVNLLVRRAGVVNRTMLERNYEDEVAPHLIEELRSIRVNMGVIHDCGNKHMTQEHWNAVLKQITGNAYSYHDDLNLNALEEWNIFAYKEALSEQSGLATGEWKISNDLDAVKQIWDALGFTTKPYKNREGVFILDQLEDVIQQLDDHQIELQTTMASRFVAPVRDKVEKWIHDLRLVGDVIDEWITLQKNWMYLEFIFSSEDIKEQLPEESGMFDNVDRLFRSLTSRANNQKNVFQICTEEGVLEDLQVNNANIDQIQKKLEDYLETKRIAFPRFYFLSNDELLSILSDVRNPKAVQPHLSKCFDSIATLVFSDEECSEIVGMVSGEGEQVSFEKPVYPVGNVEQWLAEIERMMKASLYMHMQLTLEMVTQRKREEWIFQHPAQCIQAVDMIMWTGQVEAAIDGASLSSYHKEYHGQILRMVELTRQPLSKLQRILVGTLIVLDVHNRDIVQNLSSEHVVSLDDFAWYQQLRYYWEDSGRKARSGEKNVGIHHCNAHLWYGYEYLGNQARLVITPLTDRAFLTCTNALAMNLGAAPQGPAGTGKTESVKDLGKALARQVVVFNCSDGIHYKTMSRMFAGLAQAGAWACFDEFNRIELEVLSVIAQQMLDITTALTHKLTRMDFDGHPIQLSPNFGVFITMNPGYAGRTELPDNLKALFRPICMMIPDYALIAEIMFYSEGFSNARTLAQKMVQLYKLSSEQLSKQDHYDFGMRAVKSILVMAGSLKRHSANESEDMLLIRAMRDANVPKFLRDDTTLFMALVRDLFPTIAMEETPNTLLVDYLKRQLVDDGHQAVEGMVTKAMQLYDTLLVRHGVMLVGQTFSGKSTVLRTVQQSLTHIKEDGHGTGDNTPLFNKVHLLQLNPKSVSMGELYGQVNEITREWTDGILSSIARGITRAALTEPDRQWVVFDGPVDALWIENMNTVLDDNKLLCLFNGERIKLPTTATFMFEVQDLRVASPATVSRCGMVYLEPYYLDGHRGWVPIARSLVESKAKTDARLRKDRLLELLQLLLPDTLEFIRTHCHEWIPSVDAQLAVNCVELLQGFLATCEDEKVWPREAVRSDDEPAGDGDEADNIQRTDTDILAATKRSSSAAAARPIPSTPAEFARPPITNASAATLDESRLFDMYFFMAFVWAVGGNLRDDSREAFNTFLREKVAVALPGLLPSQATAATATAAPEDANVSVYDYVVHRPSMQFITWNHLVPTFMYDRCSSHFELVVPTAEGVAFNTLLSVLTSSSQHVLVNGVTGTGKSLGVLNFLTNSRHTDEPTSAWESFSVVFSAQTRSKDIEDRLESKLYKIRSTALGPTPGKRAILFVDDINMPTPEVFGASPPLELLRQLITQRGFYDTHKSPAAFKEIHDVVMLAACGVPGGGRNEMTQRLTSRFHLICQPAISESSTRRIFGSLLYGFLQQWDSEDVRGLSSKLVAATLVCYERITQEKLPTPTRSHYTFNLRDMGKVIQGVMQTSPRVTTSVTAFHRLFLHEVSRTFHDRLVDTNDRKWWWSTLADVCKNVLGETWAPSFEELIFGDFMRRDRAHYQEVTETTDAIAHTLSEYQNGYNMEYNKEVDLVFFKAAEQHVARLCRVLRQPRGHALVVGMGGTGRQSLCKLAAFICNLPVYEVTITRTFNMTEFHDSLKKVLLESACRDKPVLFFLSDTQLVKEEMLEDINNLLNTGEVPNLMQSDDIDQIVEAVRPYAVAAGKRETRNTIFSHFVSMCRDHVHIVLAMSPVGEQFRRRLRMFPSLVNCCTIDWFDQWPRDALSSVAQRVLVNLSMSEEDKANLIELCVSIHVGAQEASEEFYAELRRRTYTTPASYLGLLTSYQQLLEEQNRVVTVQVERYQGGLDTLRSTQTMVDEMKMKLTEMRPKLIEAAKETEEIMGRVEQEQASAETVRKQCAEEEAVAKDIQAEADAIRGECQAELTKALPILKAAEDALAELRPDDIREVRSFLKPASRVVLVLEAVLILLGEKDLSWDRAKLVMSRMDFIKDLLNYKRDDLTEKIIKALQKYVNNPDFQPEEVEKSSKACKSLAMWVLAMNNYYEVVKVVAPKRARLAEAEGKVAVATEALQEARCRLRSIEEKLEALQAEMKENVRKKHQLEEDIDLTTVRLERAEQLMSGLGSEQTRWAQAVTQLTEEKAGHAGTMVLAAGAVAYLGPFTSTYRERLLRAWYDKCVALELPVGQAQFQLSSIMDPVRIRTWSQQGLPTDHFSVENGVVVHKSHRWCLCIDPQGQAVNWIRSMERERNLRVVKLTDPSYMRTLENAIRVGLPVLIENVGESLDAALDPVLLRQTYRSQGRLLIKLGDSEVDYDPKFQLYMTTKLPNPSFSPELQIKMTVVNFTVTPIGLENQLLADVVRVEMAELEQRADQTVLDIAHGKDELKALEDKILQLLASSTGNILDNEQLVNTLQEAKRTSESVGHALRVAEETQRDIGAARDRYRPVARRGATVYSVITELARLNHMYQNSLDFFKQLFVLTLKQTERNDDVEQRVATLLPAVTLRSYNTVCRGLFETDKLIFAVLLYVHIARQEGAVADDEWSFMLKGSEGKRYVDEEIDPPPAWMSLTSWNELSALAATIPAFSPFKDAVMDHEDAWAAWSANDKAYEGYPASLGSHTGWQRLLVLKVFREDLLNYGLSLLIEQELGKAFTESPAFDLEGCFQDSAPTAPIIFVLTPGTDPTQLFTEFAERKGFGSRKMMLSLGQDQGYKAEEMIRIASTETGAWVYLQNCHVYSSWMPSLERILEDLTRRDVQRDFRLWLTTMPVASFPVLLLQSGVKVVKEPPQGLKANMRDTFSVAVTSELWDSCPRNPSTWRRMLLSLTFFHAVIQERRRFGPLGWNIPYEWSQPDFSASVQALQIYLRDEGDAVPWSALRYMVGVINYGGRVTDFLDNRCLETILEKFFHEGIVVPDTEVDFSADAVYCIPADTTSLTDIRAYLNDLPTFESPELFGLHANADITFNKNTVRRQLAAILSVQPRTKAAAGRSPEEKVLELVMEFQRRLPAPIDKSQAHPDTYRLTDDGTMISLGTVASQEILFFNGVLAKLRRTLSLLASAIKGEVVMSAELEAMFDAILLGQVPKLWHDGGYLSRKPLASWFEDTLQRTEFFREWNDHGAPTSFWISGFFFPQGFLTGVLQTHSRLHTIPIDEVKFRTNVTRCELPEDVMEDVESGVYIHGVFVEGAGFDLKERTLMESKPGALYTPMPVIHLQPVRSGETTATDETYACPVYKTSARVGMLSTTGLSTNFVVSLDLTSTPGVPPQHWIDRGVALLCMLDD</sequence>
<dbReference type="InterPro" id="IPR042222">
    <property type="entry name" value="Dynein_2_N"/>
</dbReference>
<dbReference type="Gene3D" id="1.10.8.710">
    <property type="match status" value="1"/>
</dbReference>
<dbReference type="VEuPathDB" id="TriTrypDB:LpyrH10_01_8970"/>
<dbReference type="GO" id="GO:0045505">
    <property type="term" value="F:dynein intermediate chain binding"/>
    <property type="evidence" value="ECO:0007669"/>
    <property type="project" value="InterPro"/>
</dbReference>
<dbReference type="FunFam" id="3.10.490.20:FF:000005">
    <property type="entry name" value="Dynein axonemal heavy chain 6"/>
    <property type="match status" value="1"/>
</dbReference>
<dbReference type="InterPro" id="IPR035706">
    <property type="entry name" value="AAA_9"/>
</dbReference>
<dbReference type="Pfam" id="PF03028">
    <property type="entry name" value="Dynein_heavy"/>
    <property type="match status" value="1"/>
</dbReference>
<organism evidence="16 17">
    <name type="scientific">Leptomonas pyrrhocoris</name>
    <name type="common">Firebug parasite</name>
    <dbReference type="NCBI Taxonomy" id="157538"/>
    <lineage>
        <taxon>Eukaryota</taxon>
        <taxon>Discoba</taxon>
        <taxon>Euglenozoa</taxon>
        <taxon>Kinetoplastea</taxon>
        <taxon>Metakinetoplastina</taxon>
        <taxon>Trypanosomatida</taxon>
        <taxon>Trypanosomatidae</taxon>
        <taxon>Leishmaniinae</taxon>
        <taxon>Leptomonas</taxon>
    </lineage>
</organism>
<evidence type="ECO:0000256" key="4">
    <source>
        <dbReference type="ARBA" id="ARBA00022701"/>
    </source>
</evidence>
<dbReference type="Gene3D" id="1.20.58.1120">
    <property type="match status" value="1"/>
</dbReference>
<dbReference type="Gene3D" id="1.20.140.100">
    <property type="entry name" value="Dynein heavy chain, N-terminal domain 2"/>
    <property type="match status" value="1"/>
</dbReference>
<evidence type="ECO:0000259" key="15">
    <source>
        <dbReference type="SMART" id="SM00382"/>
    </source>
</evidence>
<dbReference type="Gene3D" id="3.40.50.300">
    <property type="entry name" value="P-loop containing nucleotide triphosphate hydrolases"/>
    <property type="match status" value="5"/>
</dbReference>
<dbReference type="Gene3D" id="3.20.180.20">
    <property type="entry name" value="Dynein heavy chain, N-terminal domain 2"/>
    <property type="match status" value="1"/>
</dbReference>
<dbReference type="Pfam" id="PF17852">
    <property type="entry name" value="Dynein_AAA_lid"/>
    <property type="match status" value="1"/>
</dbReference>
<dbReference type="FunFam" id="3.40.50.300:FF:001145">
    <property type="entry name" value="Putative dynein heavy chain"/>
    <property type="match status" value="1"/>
</dbReference>
<dbReference type="Pfam" id="PF12777">
    <property type="entry name" value="MT"/>
    <property type="match status" value="1"/>
</dbReference>
<keyword evidence="8 13" id="KW-0175">Coiled coil</keyword>
<evidence type="ECO:0000256" key="6">
    <source>
        <dbReference type="ARBA" id="ARBA00022840"/>
    </source>
</evidence>
<dbReference type="EMBL" id="LGTL01000001">
    <property type="protein sequence ID" value="KPA86847.1"/>
    <property type="molecule type" value="Genomic_DNA"/>
</dbReference>
<dbReference type="PANTHER" id="PTHR22878:SF68">
    <property type="entry name" value="DYNEIN HEAVY CHAIN 6, AXONEMAL-LIKE"/>
    <property type="match status" value="1"/>
</dbReference>
<dbReference type="GO" id="GO:0005874">
    <property type="term" value="C:microtubule"/>
    <property type="evidence" value="ECO:0007669"/>
    <property type="project" value="UniProtKB-KW"/>
</dbReference>
<dbReference type="Gene3D" id="1.20.1270.280">
    <property type="match status" value="1"/>
</dbReference>
<dbReference type="FunFam" id="3.20.180.20:FF:000003">
    <property type="entry name" value="Dynein heavy chain 12, axonemal"/>
    <property type="match status" value="1"/>
</dbReference>
<dbReference type="Pfam" id="PF12774">
    <property type="entry name" value="AAA_6"/>
    <property type="match status" value="1"/>
</dbReference>
<dbReference type="Gene3D" id="1.10.472.130">
    <property type="match status" value="1"/>
</dbReference>
<dbReference type="Gene3D" id="1.20.920.30">
    <property type="match status" value="1"/>
</dbReference>
<dbReference type="Gene3D" id="1.10.8.720">
    <property type="entry name" value="Region D6 of dynein motor"/>
    <property type="match status" value="1"/>
</dbReference>
<dbReference type="Gene3D" id="1.20.920.20">
    <property type="match status" value="1"/>
</dbReference>
<evidence type="ECO:0000256" key="7">
    <source>
        <dbReference type="ARBA" id="ARBA00023017"/>
    </source>
</evidence>
<feature type="region of interest" description="Disordered" evidence="14">
    <location>
        <begin position="682"/>
        <end position="701"/>
    </location>
</feature>
<feature type="domain" description="AAA+ ATPase" evidence="15">
    <location>
        <begin position="1653"/>
        <end position="1853"/>
    </location>
</feature>
<evidence type="ECO:0000313" key="17">
    <source>
        <dbReference type="Proteomes" id="UP000037923"/>
    </source>
</evidence>
<dbReference type="FunFam" id="1.20.140.100:FF:000004">
    <property type="entry name" value="Dynein axonemal heavy chain 6"/>
    <property type="match status" value="1"/>
</dbReference>